<dbReference type="AlphaFoldDB" id="A0A1R0H2C0"/>
<reference evidence="2 3" key="1">
    <citation type="journal article" date="2016" name="Mol. Biol. Evol.">
        <title>Genome-Wide Survey of Gut Fungi (Harpellales) Reveals the First Horizontally Transferred Ubiquitin Gene from a Mosquito Host.</title>
        <authorList>
            <person name="Wang Y."/>
            <person name="White M.M."/>
            <person name="Kvist S."/>
            <person name="Moncalvo J.M."/>
        </authorList>
    </citation>
    <scope>NUCLEOTIDE SEQUENCE [LARGE SCALE GENOMIC DNA]</scope>
    <source>
        <strain evidence="2 3">ALG-7-W6</strain>
    </source>
</reference>
<gene>
    <name evidence="2" type="ORF">AYI68_g2567</name>
</gene>
<feature type="region of interest" description="Disordered" evidence="1">
    <location>
        <begin position="1"/>
        <end position="23"/>
    </location>
</feature>
<comment type="caution">
    <text evidence="2">The sequence shown here is derived from an EMBL/GenBank/DDBJ whole genome shotgun (WGS) entry which is preliminary data.</text>
</comment>
<feature type="non-terminal residue" evidence="2">
    <location>
        <position position="23"/>
    </location>
</feature>
<sequence>MLENYMKNGERGNNDLLMEEKEM</sequence>
<name>A0A1R0H2C0_9FUNG</name>
<protein>
    <submittedName>
        <fullName evidence="2">Uncharacterized protein</fullName>
    </submittedName>
</protein>
<dbReference type="EMBL" id="LSSL01000972">
    <property type="protein sequence ID" value="OLY83291.1"/>
    <property type="molecule type" value="Genomic_DNA"/>
</dbReference>
<organism evidence="2 3">
    <name type="scientific">Smittium mucronatum</name>
    <dbReference type="NCBI Taxonomy" id="133383"/>
    <lineage>
        <taxon>Eukaryota</taxon>
        <taxon>Fungi</taxon>
        <taxon>Fungi incertae sedis</taxon>
        <taxon>Zoopagomycota</taxon>
        <taxon>Kickxellomycotina</taxon>
        <taxon>Harpellomycetes</taxon>
        <taxon>Harpellales</taxon>
        <taxon>Legeriomycetaceae</taxon>
        <taxon>Smittium</taxon>
    </lineage>
</organism>
<evidence type="ECO:0000313" key="2">
    <source>
        <dbReference type="EMBL" id="OLY83291.1"/>
    </source>
</evidence>
<keyword evidence="3" id="KW-1185">Reference proteome</keyword>
<feature type="compositionally biased region" description="Basic and acidic residues" evidence="1">
    <location>
        <begin position="8"/>
        <end position="23"/>
    </location>
</feature>
<dbReference type="Proteomes" id="UP000187455">
    <property type="component" value="Unassembled WGS sequence"/>
</dbReference>
<evidence type="ECO:0000256" key="1">
    <source>
        <dbReference type="SAM" id="MobiDB-lite"/>
    </source>
</evidence>
<evidence type="ECO:0000313" key="3">
    <source>
        <dbReference type="Proteomes" id="UP000187455"/>
    </source>
</evidence>
<accession>A0A1R0H2C0</accession>
<proteinExistence type="predicted"/>